<sequence>MSSHDKRVQELREKSLMRTEKQLCVCNKLTIVDPFNNSFEQNEASLPHLQQQHHHHHSQQQQPAANYIFPPVRPFGYFTKKSTTTNDDAQQSAWSPPPPLRIRKKPDQKKRQRKMSKNSSDSFDKIDRIEGNDDNNNSQLFNDTVKSMVSLTDIDDELNNTINSVIHIDINRSDLIVENVDRHDKM</sequence>
<protein>
    <submittedName>
        <fullName evidence="2">Uncharacterized protein</fullName>
    </submittedName>
</protein>
<feature type="region of interest" description="Disordered" evidence="1">
    <location>
        <begin position="78"/>
        <end position="140"/>
    </location>
</feature>
<evidence type="ECO:0000256" key="1">
    <source>
        <dbReference type="SAM" id="MobiDB-lite"/>
    </source>
</evidence>
<dbReference type="EMBL" id="CAJNYU010001591">
    <property type="protein sequence ID" value="CAF3451158.1"/>
    <property type="molecule type" value="Genomic_DNA"/>
</dbReference>
<organism evidence="2 3">
    <name type="scientific">Rotaria socialis</name>
    <dbReference type="NCBI Taxonomy" id="392032"/>
    <lineage>
        <taxon>Eukaryota</taxon>
        <taxon>Metazoa</taxon>
        <taxon>Spiralia</taxon>
        <taxon>Gnathifera</taxon>
        <taxon>Rotifera</taxon>
        <taxon>Eurotatoria</taxon>
        <taxon>Bdelloidea</taxon>
        <taxon>Philodinida</taxon>
        <taxon>Philodinidae</taxon>
        <taxon>Rotaria</taxon>
    </lineage>
</organism>
<feature type="compositionally biased region" description="Basic residues" evidence="1">
    <location>
        <begin position="101"/>
        <end position="116"/>
    </location>
</feature>
<name>A0A818E1N2_9BILA</name>
<dbReference type="AlphaFoldDB" id="A0A818E1N2"/>
<feature type="compositionally biased region" description="Polar residues" evidence="1">
    <location>
        <begin position="80"/>
        <end position="94"/>
    </location>
</feature>
<proteinExistence type="predicted"/>
<feature type="compositionally biased region" description="Basic and acidic residues" evidence="1">
    <location>
        <begin position="122"/>
        <end position="131"/>
    </location>
</feature>
<dbReference type="Proteomes" id="UP000663869">
    <property type="component" value="Unassembled WGS sequence"/>
</dbReference>
<reference evidence="2" key="1">
    <citation type="submission" date="2021-02" db="EMBL/GenBank/DDBJ databases">
        <authorList>
            <person name="Nowell W R."/>
        </authorList>
    </citation>
    <scope>NUCLEOTIDE SEQUENCE</scope>
</reference>
<comment type="caution">
    <text evidence="2">The sequence shown here is derived from an EMBL/GenBank/DDBJ whole genome shotgun (WGS) entry which is preliminary data.</text>
</comment>
<evidence type="ECO:0000313" key="3">
    <source>
        <dbReference type="Proteomes" id="UP000663869"/>
    </source>
</evidence>
<gene>
    <name evidence="2" type="ORF">FME351_LOCUS13411</name>
</gene>
<accession>A0A818E1N2</accession>
<evidence type="ECO:0000313" key="2">
    <source>
        <dbReference type="EMBL" id="CAF3451158.1"/>
    </source>
</evidence>